<evidence type="ECO:0000313" key="3">
    <source>
        <dbReference type="EMBL" id="GGH15276.1"/>
    </source>
</evidence>
<accession>A0A917I692</accession>
<reference evidence="3" key="2">
    <citation type="submission" date="2020-09" db="EMBL/GenBank/DDBJ databases">
        <authorList>
            <person name="Sun Q."/>
            <person name="Zhou Y."/>
        </authorList>
    </citation>
    <scope>NUCLEOTIDE SEQUENCE</scope>
    <source>
        <strain evidence="3">CGMCC 1.12214</strain>
    </source>
</reference>
<comment type="caution">
    <text evidence="3">The sequence shown here is derived from an EMBL/GenBank/DDBJ whole genome shotgun (WGS) entry which is preliminary data.</text>
</comment>
<organism evidence="3 4">
    <name type="scientific">Alsobacter metallidurans</name>
    <dbReference type="NCBI Taxonomy" id="340221"/>
    <lineage>
        <taxon>Bacteria</taxon>
        <taxon>Pseudomonadati</taxon>
        <taxon>Pseudomonadota</taxon>
        <taxon>Alphaproteobacteria</taxon>
        <taxon>Hyphomicrobiales</taxon>
        <taxon>Alsobacteraceae</taxon>
        <taxon>Alsobacter</taxon>
    </lineage>
</organism>
<feature type="domain" description="DUF2059" evidence="2">
    <location>
        <begin position="96"/>
        <end position="152"/>
    </location>
</feature>
<evidence type="ECO:0000313" key="4">
    <source>
        <dbReference type="Proteomes" id="UP000603912"/>
    </source>
</evidence>
<protein>
    <recommendedName>
        <fullName evidence="2">DUF2059 domain-containing protein</fullName>
    </recommendedName>
</protein>
<dbReference type="Proteomes" id="UP000603912">
    <property type="component" value="Unassembled WGS sequence"/>
</dbReference>
<feature type="signal peptide" evidence="1">
    <location>
        <begin position="1"/>
        <end position="29"/>
    </location>
</feature>
<dbReference type="InterPro" id="IPR018637">
    <property type="entry name" value="DUF2059"/>
</dbReference>
<keyword evidence="4" id="KW-1185">Reference proteome</keyword>
<reference evidence="3" key="1">
    <citation type="journal article" date="2014" name="Int. J. Syst. Evol. Microbiol.">
        <title>Complete genome sequence of Corynebacterium casei LMG S-19264T (=DSM 44701T), isolated from a smear-ripened cheese.</title>
        <authorList>
            <consortium name="US DOE Joint Genome Institute (JGI-PGF)"/>
            <person name="Walter F."/>
            <person name="Albersmeier A."/>
            <person name="Kalinowski J."/>
            <person name="Ruckert C."/>
        </authorList>
    </citation>
    <scope>NUCLEOTIDE SEQUENCE</scope>
    <source>
        <strain evidence="3">CGMCC 1.12214</strain>
    </source>
</reference>
<gene>
    <name evidence="3" type="ORF">GCM10007036_15170</name>
</gene>
<dbReference type="Pfam" id="PF09832">
    <property type="entry name" value="DUF2059"/>
    <property type="match status" value="1"/>
</dbReference>
<evidence type="ECO:0000259" key="2">
    <source>
        <dbReference type="Pfam" id="PF09832"/>
    </source>
</evidence>
<evidence type="ECO:0000256" key="1">
    <source>
        <dbReference type="SAM" id="SignalP"/>
    </source>
</evidence>
<feature type="chain" id="PRO_5037931356" description="DUF2059 domain-containing protein" evidence="1">
    <location>
        <begin position="30"/>
        <end position="170"/>
    </location>
</feature>
<sequence length="170" mass="18598">MSFTAAFNPRSALAAAAIALALSTAPALAQQPAATHLAVAREVVVASGLSRSFEAMVPQFMEQMKSSLLTTRPEITKDLNEVLAKLKPEFESQREDILNAAARTFAGRMSEPELKDVAAFYKSASGQKYVSVQPQVMDDLFGQMQAWSQRLSEFMIGRVRAEMKTRGVQL</sequence>
<dbReference type="AlphaFoldDB" id="A0A917I692"/>
<dbReference type="RefSeq" id="WP_188517041.1">
    <property type="nucleotide sequence ID" value="NZ_BMES01000001.1"/>
</dbReference>
<name>A0A917I692_9HYPH</name>
<keyword evidence="1" id="KW-0732">Signal</keyword>
<proteinExistence type="predicted"/>
<dbReference type="EMBL" id="BMES01000001">
    <property type="protein sequence ID" value="GGH15276.1"/>
    <property type="molecule type" value="Genomic_DNA"/>
</dbReference>